<evidence type="ECO:0000259" key="3">
    <source>
        <dbReference type="Pfam" id="PF18962"/>
    </source>
</evidence>
<dbReference type="PANTHER" id="PTHR40050:SF1">
    <property type="entry name" value="INNER SPORE COAT PROTEIN H"/>
    <property type="match status" value="1"/>
</dbReference>
<gene>
    <name evidence="4" type="ORF">ACFFVB_08070</name>
</gene>
<protein>
    <submittedName>
        <fullName evidence="4">CotH kinase family protein</fullName>
    </submittedName>
</protein>
<organism evidence="4 5">
    <name type="scientific">Formosa undariae</name>
    <dbReference type="NCBI Taxonomy" id="1325436"/>
    <lineage>
        <taxon>Bacteria</taxon>
        <taxon>Pseudomonadati</taxon>
        <taxon>Bacteroidota</taxon>
        <taxon>Flavobacteriia</taxon>
        <taxon>Flavobacteriales</taxon>
        <taxon>Flavobacteriaceae</taxon>
        <taxon>Formosa</taxon>
    </lineage>
</organism>
<dbReference type="GO" id="GO:0016301">
    <property type="term" value="F:kinase activity"/>
    <property type="evidence" value="ECO:0007669"/>
    <property type="project" value="UniProtKB-KW"/>
</dbReference>
<reference evidence="4 5" key="1">
    <citation type="submission" date="2024-09" db="EMBL/GenBank/DDBJ databases">
        <authorList>
            <person name="Sun Q."/>
            <person name="Mori K."/>
        </authorList>
    </citation>
    <scope>NUCLEOTIDE SEQUENCE [LARGE SCALE GENOMIC DNA]</scope>
    <source>
        <strain evidence="4 5">CECT 8286</strain>
    </source>
</reference>
<evidence type="ECO:0000313" key="5">
    <source>
        <dbReference type="Proteomes" id="UP001589605"/>
    </source>
</evidence>
<keyword evidence="1 2" id="KW-0732">Signal</keyword>
<evidence type="ECO:0000256" key="2">
    <source>
        <dbReference type="SAM" id="SignalP"/>
    </source>
</evidence>
<keyword evidence="5" id="KW-1185">Reference proteome</keyword>
<accession>A0ABV5F0T3</accession>
<evidence type="ECO:0000313" key="4">
    <source>
        <dbReference type="EMBL" id="MFB9053037.1"/>
    </source>
</evidence>
<feature type="signal peptide" evidence="2">
    <location>
        <begin position="1"/>
        <end position="26"/>
    </location>
</feature>
<sequence>MNKKLAFLSILLYNLCCFSQTLTLQAEAHKFNIDQSKTLVISQIKDIDTYTNLSSQYSNLELILGEEKFIFKTIPNQLTTTEAYSITNSETAINYTLYFTALPLISISTENIIVDEPKVYADFYYADDTQILSSKIGIEIRGGVSQSYPKKTYDLEFWEDELGDDTRDISFGNLRSDDDWIIDALYNEPLRLRSYTANKLWLEMHKPTYLDEEPDAKSGADVFYVEVFLNGAYNGIYNLSEQVDKKQLELKSNKEEIRGELFKGVNWGASTFTALPSYDNSNEMWSGYEVKYPKADEIIDWENVYQFTNFVMNATDLEFNLGIWDKFNRDNYIDYFIFLNLIRATDNTGKNIYLAKYTTDEPYFYVPWDLDGCFGTIWNGANEDITNDILTNGFMSRVIELNPDNITEDISNRWVALRQDVLTYDALSQSISNQYNDLKSNNIYKREALVYPNYTFGEDDLVYTLNWLENRLAFLDTYFENALSTEETHLNSLTIYPNPAIHKLNIPNYSQIFGKPFKIYNTLGQLSGEGIIKSDYISVDYLQAGIYVLQIEHETFKFIKS</sequence>
<feature type="domain" description="Secretion system C-terminal sorting" evidence="3">
    <location>
        <begin position="495"/>
        <end position="557"/>
    </location>
</feature>
<evidence type="ECO:0000256" key="1">
    <source>
        <dbReference type="ARBA" id="ARBA00022729"/>
    </source>
</evidence>
<dbReference type="RefSeq" id="WP_382382205.1">
    <property type="nucleotide sequence ID" value="NZ_JBHMEZ010000003.1"/>
</dbReference>
<dbReference type="PANTHER" id="PTHR40050">
    <property type="entry name" value="INNER SPORE COAT PROTEIN H"/>
    <property type="match status" value="1"/>
</dbReference>
<dbReference type="Proteomes" id="UP001589605">
    <property type="component" value="Unassembled WGS sequence"/>
</dbReference>
<dbReference type="EMBL" id="JBHMEZ010000003">
    <property type="protein sequence ID" value="MFB9053037.1"/>
    <property type="molecule type" value="Genomic_DNA"/>
</dbReference>
<keyword evidence="4" id="KW-0808">Transferase</keyword>
<comment type="caution">
    <text evidence="4">The sequence shown here is derived from an EMBL/GenBank/DDBJ whole genome shotgun (WGS) entry which is preliminary data.</text>
</comment>
<dbReference type="Pfam" id="PF08757">
    <property type="entry name" value="CotH"/>
    <property type="match status" value="1"/>
</dbReference>
<dbReference type="NCBIfam" id="TIGR04183">
    <property type="entry name" value="Por_Secre_tail"/>
    <property type="match status" value="1"/>
</dbReference>
<dbReference type="InterPro" id="IPR026444">
    <property type="entry name" value="Secre_tail"/>
</dbReference>
<dbReference type="InterPro" id="IPR014867">
    <property type="entry name" value="Spore_coat_CotH_CotH2/3/7"/>
</dbReference>
<name>A0ABV5F0T3_9FLAO</name>
<dbReference type="Pfam" id="PF18962">
    <property type="entry name" value="Por_Secre_tail"/>
    <property type="match status" value="1"/>
</dbReference>
<feature type="chain" id="PRO_5046987560" evidence="2">
    <location>
        <begin position="27"/>
        <end position="561"/>
    </location>
</feature>
<proteinExistence type="predicted"/>
<keyword evidence="4" id="KW-0418">Kinase</keyword>